<name>A0ACC0V0H2_9HYPO</name>
<dbReference type="Proteomes" id="UP001163324">
    <property type="component" value="Chromosome 4"/>
</dbReference>
<keyword evidence="2" id="KW-1185">Reference proteome</keyword>
<evidence type="ECO:0000313" key="2">
    <source>
        <dbReference type="Proteomes" id="UP001163324"/>
    </source>
</evidence>
<protein>
    <submittedName>
        <fullName evidence="1">Uncharacterized protein</fullName>
    </submittedName>
</protein>
<reference evidence="1" key="1">
    <citation type="submission" date="2022-10" db="EMBL/GenBank/DDBJ databases">
        <title>Complete Genome of Trichothecium roseum strain YXFP-22015, a Plant Pathogen Isolated from Citrus.</title>
        <authorList>
            <person name="Wang Y."/>
            <person name="Zhu L."/>
        </authorList>
    </citation>
    <scope>NUCLEOTIDE SEQUENCE</scope>
    <source>
        <strain evidence="1">YXFP-22015</strain>
    </source>
</reference>
<sequence length="420" mass="45843">MVTFSKLAVAAALSLAPRLVSAGDYELGLPADNCVLDDFALSTGHGSLEQGSAFCIAKWKEGVLIKSIDIQSDHNALRGMVVTFTDDTYEEVGKMDFKGASADRRQKIELDPTVDAITKLQMWDNGWNNHDNKAVGKLILSVSNGQEISLTHDWAHQVDPLDGDVGKGGMLLGIAGRSGDAIDRLEFIFAKEKIKKRSIENMVLEPSIEEINLLQSNDERGFAIETLDEVHHINYLDENTQVTMSGDKTLTTSTTITKTTSDTFHLGMGFSFTAKMGVPLVADSSFTAETNMYWEETNTRTDTTAETDAVTRSWSQTAVAKPGEAVRCIAWAFEGESVDVAWNGDVTIEFEDGFVWQYPAHGGYNTAQYTRVNTQCNKESVGEARKALSMGAKVFEDGTQVKARGIGSRSAAKAARRNAL</sequence>
<comment type="caution">
    <text evidence="1">The sequence shown here is derived from an EMBL/GenBank/DDBJ whole genome shotgun (WGS) entry which is preliminary data.</text>
</comment>
<evidence type="ECO:0000313" key="1">
    <source>
        <dbReference type="EMBL" id="KAI9899905.1"/>
    </source>
</evidence>
<gene>
    <name evidence="1" type="ORF">N3K66_004167</name>
</gene>
<dbReference type="EMBL" id="CM047943">
    <property type="protein sequence ID" value="KAI9899905.1"/>
    <property type="molecule type" value="Genomic_DNA"/>
</dbReference>
<proteinExistence type="predicted"/>
<organism evidence="1 2">
    <name type="scientific">Trichothecium roseum</name>
    <dbReference type="NCBI Taxonomy" id="47278"/>
    <lineage>
        <taxon>Eukaryota</taxon>
        <taxon>Fungi</taxon>
        <taxon>Dikarya</taxon>
        <taxon>Ascomycota</taxon>
        <taxon>Pezizomycotina</taxon>
        <taxon>Sordariomycetes</taxon>
        <taxon>Hypocreomycetidae</taxon>
        <taxon>Hypocreales</taxon>
        <taxon>Hypocreales incertae sedis</taxon>
        <taxon>Trichothecium</taxon>
    </lineage>
</organism>
<accession>A0ACC0V0H2</accession>